<gene>
    <name evidence="1" type="ORF">L3Q82_014327</name>
</gene>
<comment type="caution">
    <text evidence="1">The sequence shown here is derived from an EMBL/GenBank/DDBJ whole genome shotgun (WGS) entry which is preliminary data.</text>
</comment>
<reference evidence="1" key="1">
    <citation type="submission" date="2022-04" db="EMBL/GenBank/DDBJ databases">
        <title>Jade perch genome.</title>
        <authorList>
            <person name="Chao B."/>
        </authorList>
    </citation>
    <scope>NUCLEOTIDE SEQUENCE</scope>
    <source>
        <strain evidence="1">CB-2022</strain>
    </source>
</reference>
<name>A0ACB8VX42_9TELE</name>
<keyword evidence="2" id="KW-1185">Reference proteome</keyword>
<evidence type="ECO:0000313" key="2">
    <source>
        <dbReference type="Proteomes" id="UP000831701"/>
    </source>
</evidence>
<dbReference type="EMBL" id="CM041547">
    <property type="protein sequence ID" value="KAI3359995.1"/>
    <property type="molecule type" value="Genomic_DNA"/>
</dbReference>
<sequence length="742" mass="83347">MQSIQAAHTFVCNLKMLFLFAVSASFFFFFFFFFDKMEKPPLDSNEDRAWLGEGQSETQLATAHSPDGDVAYNEDRPAWDSKIQYVLAQVGFSVGLGNVWRFPYLCHQNGGGAFMLLYVFLLLIVGVPLFFMELAAGQSIRQGSIGVWKHISPKLVGIGYSSCMVCLYVALYYNVIIAWSLFYMGNSFQYPLPWEHCPVDVTTNDTVKECAGSSPTSYFWFRKALNITNSIQESGEFNPIMTGCLLAAWAIVSLAMIKGIKSSAKVMYFSSVFPYVVLFIFLIRGLLLEGAMDGITYMFYPKLEIWGNVQVWRQAATQVFFALGLGYGSVIAYSSYNPVHNNCHRDALMVSGINFMTSVLASLVVFVVLGFRARNIALHCVAEYGCVHVNVGLLSLMTSHESNQHLVGSGWPWINTTDPSSVSLAEYREWYSHYGSIVGPNVTDCSLEEEMKKGVEGTGLAFIAFTEVMALFPASPFWSTLFFLMLLNLGLSTMFGTMQGILTPLMDNFSLLGRHRTLLTVCSCALGFLLGLLFTQRSGNYFVTMFDDYSATLPLVIVVIFETISVAWVYGTDRFLDDIEVMLKWRPPVVYKYLWKYVCLLAMVVLLTASLLRMVFKGPTYTAWNQSTASEMTLEYPGWALAMIVMLIVFASLPVPIGYIHSMLKNHRARNTSSEEIGGQEMHRELYTKCSSIDPLESSSHHRVPSEEDEAPPRTTFLPMGNEHYRLLPQQEEEDEEQDTGV</sequence>
<protein>
    <submittedName>
        <fullName evidence="1">Uncharacterized protein</fullName>
    </submittedName>
</protein>
<accession>A0ACB8VX42</accession>
<evidence type="ECO:0000313" key="1">
    <source>
        <dbReference type="EMBL" id="KAI3359995.1"/>
    </source>
</evidence>
<organism evidence="1 2">
    <name type="scientific">Scortum barcoo</name>
    <name type="common">barcoo grunter</name>
    <dbReference type="NCBI Taxonomy" id="214431"/>
    <lineage>
        <taxon>Eukaryota</taxon>
        <taxon>Metazoa</taxon>
        <taxon>Chordata</taxon>
        <taxon>Craniata</taxon>
        <taxon>Vertebrata</taxon>
        <taxon>Euteleostomi</taxon>
        <taxon>Actinopterygii</taxon>
        <taxon>Neopterygii</taxon>
        <taxon>Teleostei</taxon>
        <taxon>Neoteleostei</taxon>
        <taxon>Acanthomorphata</taxon>
        <taxon>Eupercaria</taxon>
        <taxon>Centrarchiformes</taxon>
        <taxon>Terapontoidei</taxon>
        <taxon>Terapontidae</taxon>
        <taxon>Scortum</taxon>
    </lineage>
</organism>
<dbReference type="Proteomes" id="UP000831701">
    <property type="component" value="Chromosome 17"/>
</dbReference>
<proteinExistence type="predicted"/>